<feature type="compositionally biased region" description="Low complexity" evidence="1">
    <location>
        <begin position="336"/>
        <end position="346"/>
    </location>
</feature>
<feature type="compositionally biased region" description="Basic and acidic residues" evidence="1">
    <location>
        <begin position="237"/>
        <end position="251"/>
    </location>
</feature>
<comment type="caution">
    <text evidence="2">The sequence shown here is derived from an EMBL/GenBank/DDBJ whole genome shotgun (WGS) entry which is preliminary data.</text>
</comment>
<evidence type="ECO:0008006" key="4">
    <source>
        <dbReference type="Google" id="ProtNLM"/>
    </source>
</evidence>
<feature type="compositionally biased region" description="Polar residues" evidence="1">
    <location>
        <begin position="252"/>
        <end position="262"/>
    </location>
</feature>
<dbReference type="Proteomes" id="UP001470230">
    <property type="component" value="Unassembled WGS sequence"/>
</dbReference>
<evidence type="ECO:0000256" key="1">
    <source>
        <dbReference type="SAM" id="MobiDB-lite"/>
    </source>
</evidence>
<evidence type="ECO:0000313" key="3">
    <source>
        <dbReference type="Proteomes" id="UP001470230"/>
    </source>
</evidence>
<feature type="region of interest" description="Disordered" evidence="1">
    <location>
        <begin position="233"/>
        <end position="262"/>
    </location>
</feature>
<sequence>MEKELLDNLNSNTILDVLGAMNTAANLAEKYELQNSFVDKLYHSLVPLLSHTHFKIRSHAFTLILQLLEEYNNAISCPDVAIPSILLSLLAVNKTISESAIKCLKIILEITDSEVFWPDIEAVIIDGRSTEIRLKILDILPEFANKIPLSPIVKLLDDPKAQIRNAAKQVLDAADPALVRAAINCTRISYEAVKRLVDESRYDLTDPTLAATDVKQITIAERDSETLARKRAAMRRKAADERNSQKTDKKSQYSNSIVNGSPRSYAGISLRRKIMKEQNNSSVHSSKPYDYNDMNNDSSFSIIAKEKKSKKKSQIDNSQINSSLIRGTDSIIDQPNSASRSANSYSNIKTRRKNKLYYGNENENDIINNIDYDKDGQSKTEINNNYIMNDDDENDEFLRLERQAIEETENYYDSNNNQPLGKIIPPPRVSLPVKPRDLSSATWLERVSFLEKLKESLAMSIRFKESPSQILDCVLTTAIPPHKKVTFLIPPILSEIILHHPEVLRSHLSSIVEFALNTMVSKQWHAETQFQQFLSVLILESDPTYLIDQSLRIADKCTHPLPYETFILRAYEVRDDIVLPYNIVSHMLTRLLKKPSLLNSSNPTSSSSNLNPNENKNTASELFTLICVKEMKSVQRFGAGQTPEVKKKIIPFLRNAQLHTSSREEVLSHRVVDLSNVTDIRELKQIIDTEMAKASKCDIPKLVAAFINFPHDKCQKLFQPFILFIASLPQRIVNAYEEEFVKICVTHFQHPSLLSFLQNDFVESRVICGLSRCIWNCPSSILEGSDKYLPLLYTMFKESIGSTRYELVQIFLAIYQKTRVSVLDLPEVRQPYKKLIDDMMAQFRIIAPKE</sequence>
<dbReference type="InterPro" id="IPR016024">
    <property type="entry name" value="ARM-type_fold"/>
</dbReference>
<accession>A0ABR2L1T1</accession>
<feature type="compositionally biased region" description="Polar residues" evidence="1">
    <location>
        <begin position="326"/>
        <end position="335"/>
    </location>
</feature>
<evidence type="ECO:0000313" key="2">
    <source>
        <dbReference type="EMBL" id="KAK8897314.1"/>
    </source>
</evidence>
<name>A0ABR2L1T1_9EUKA</name>
<organism evidence="2 3">
    <name type="scientific">Tritrichomonas musculus</name>
    <dbReference type="NCBI Taxonomy" id="1915356"/>
    <lineage>
        <taxon>Eukaryota</taxon>
        <taxon>Metamonada</taxon>
        <taxon>Parabasalia</taxon>
        <taxon>Tritrichomonadida</taxon>
        <taxon>Tritrichomonadidae</taxon>
        <taxon>Tritrichomonas</taxon>
    </lineage>
</organism>
<dbReference type="SUPFAM" id="SSF48371">
    <property type="entry name" value="ARM repeat"/>
    <property type="match status" value="1"/>
</dbReference>
<gene>
    <name evidence="2" type="ORF">M9Y10_015256</name>
</gene>
<reference evidence="2 3" key="1">
    <citation type="submission" date="2024-04" db="EMBL/GenBank/DDBJ databases">
        <title>Tritrichomonas musculus Genome.</title>
        <authorList>
            <person name="Alves-Ferreira E."/>
            <person name="Grigg M."/>
            <person name="Lorenzi H."/>
            <person name="Galac M."/>
        </authorList>
    </citation>
    <scope>NUCLEOTIDE SEQUENCE [LARGE SCALE GENOMIC DNA]</scope>
    <source>
        <strain evidence="2 3">EAF2021</strain>
    </source>
</reference>
<protein>
    <recommendedName>
        <fullName evidence="4">Symplekin C-terminal domain-containing protein</fullName>
    </recommendedName>
</protein>
<feature type="region of interest" description="Disordered" evidence="1">
    <location>
        <begin position="326"/>
        <end position="346"/>
    </location>
</feature>
<dbReference type="Gene3D" id="1.25.10.10">
    <property type="entry name" value="Leucine-rich Repeat Variant"/>
    <property type="match status" value="1"/>
</dbReference>
<proteinExistence type="predicted"/>
<dbReference type="EMBL" id="JAPFFF010000002">
    <property type="protein sequence ID" value="KAK8897314.1"/>
    <property type="molecule type" value="Genomic_DNA"/>
</dbReference>
<keyword evidence="3" id="KW-1185">Reference proteome</keyword>
<dbReference type="InterPro" id="IPR011989">
    <property type="entry name" value="ARM-like"/>
</dbReference>